<dbReference type="RefSeq" id="XP_033678091.1">
    <property type="nucleotide sequence ID" value="XM_033830194.1"/>
</dbReference>
<evidence type="ECO:0000256" key="1">
    <source>
        <dbReference type="ARBA" id="ARBA00005495"/>
    </source>
</evidence>
<dbReference type="AlphaFoldDB" id="A0A6A6HYI5"/>
<dbReference type="Pfam" id="PF04828">
    <property type="entry name" value="GFA"/>
    <property type="match status" value="1"/>
</dbReference>
<evidence type="ECO:0000256" key="3">
    <source>
        <dbReference type="ARBA" id="ARBA00022833"/>
    </source>
</evidence>
<evidence type="ECO:0000259" key="5">
    <source>
        <dbReference type="PROSITE" id="PS51891"/>
    </source>
</evidence>
<name>A0A6A6HYI5_9PLEO</name>
<dbReference type="Gene3D" id="3.90.1590.10">
    <property type="entry name" value="glutathione-dependent formaldehyde- activating enzyme (gfa)"/>
    <property type="match status" value="1"/>
</dbReference>
<comment type="similarity">
    <text evidence="1">Belongs to the Gfa family.</text>
</comment>
<dbReference type="Gene3D" id="2.170.150.70">
    <property type="match status" value="1"/>
</dbReference>
<dbReference type="GO" id="GO:0016846">
    <property type="term" value="F:carbon-sulfur lyase activity"/>
    <property type="evidence" value="ECO:0007669"/>
    <property type="project" value="InterPro"/>
</dbReference>
<evidence type="ECO:0000256" key="2">
    <source>
        <dbReference type="ARBA" id="ARBA00022723"/>
    </source>
</evidence>
<evidence type="ECO:0000313" key="6">
    <source>
        <dbReference type="EMBL" id="KAF2243087.1"/>
    </source>
</evidence>
<evidence type="ECO:0000313" key="7">
    <source>
        <dbReference type="Proteomes" id="UP000800094"/>
    </source>
</evidence>
<keyword evidence="3" id="KW-0862">Zinc</keyword>
<accession>A0A6A6HYI5</accession>
<keyword evidence="2" id="KW-0479">Metal-binding</keyword>
<dbReference type="PROSITE" id="PS51891">
    <property type="entry name" value="CENP_V_GFA"/>
    <property type="match status" value="1"/>
</dbReference>
<dbReference type="PANTHER" id="PTHR33337:SF31">
    <property type="entry name" value="DUF636 DOMAIN PROTEIN (AFU_ORTHOLOGUE AFUA_2G12650)"/>
    <property type="match status" value="1"/>
</dbReference>
<dbReference type="GO" id="GO:0046872">
    <property type="term" value="F:metal ion binding"/>
    <property type="evidence" value="ECO:0007669"/>
    <property type="project" value="UniProtKB-KW"/>
</dbReference>
<dbReference type="InterPro" id="IPR006913">
    <property type="entry name" value="CENP-V/GFA"/>
</dbReference>
<dbReference type="InterPro" id="IPR011057">
    <property type="entry name" value="Mss4-like_sf"/>
</dbReference>
<keyword evidence="7" id="KW-1185">Reference proteome</keyword>
<dbReference type="PANTHER" id="PTHR33337">
    <property type="entry name" value="GFA DOMAIN-CONTAINING PROTEIN"/>
    <property type="match status" value="1"/>
</dbReference>
<feature type="domain" description="CENP-V/GFA" evidence="5">
    <location>
        <begin position="10"/>
        <end position="136"/>
    </location>
</feature>
<dbReference type="Proteomes" id="UP000800094">
    <property type="component" value="Unassembled WGS sequence"/>
</dbReference>
<dbReference type="GeneID" id="54583524"/>
<reference evidence="6" key="1">
    <citation type="journal article" date="2020" name="Stud. Mycol.">
        <title>101 Dothideomycetes genomes: a test case for predicting lifestyles and emergence of pathogens.</title>
        <authorList>
            <person name="Haridas S."/>
            <person name="Albert R."/>
            <person name="Binder M."/>
            <person name="Bloem J."/>
            <person name="Labutti K."/>
            <person name="Salamov A."/>
            <person name="Andreopoulos B."/>
            <person name="Baker S."/>
            <person name="Barry K."/>
            <person name="Bills G."/>
            <person name="Bluhm B."/>
            <person name="Cannon C."/>
            <person name="Castanera R."/>
            <person name="Culley D."/>
            <person name="Daum C."/>
            <person name="Ezra D."/>
            <person name="Gonzalez J."/>
            <person name="Henrissat B."/>
            <person name="Kuo A."/>
            <person name="Liang C."/>
            <person name="Lipzen A."/>
            <person name="Lutzoni F."/>
            <person name="Magnuson J."/>
            <person name="Mondo S."/>
            <person name="Nolan M."/>
            <person name="Ohm R."/>
            <person name="Pangilinan J."/>
            <person name="Park H.-J."/>
            <person name="Ramirez L."/>
            <person name="Alfaro M."/>
            <person name="Sun H."/>
            <person name="Tritt A."/>
            <person name="Yoshinaga Y."/>
            <person name="Zwiers L.-H."/>
            <person name="Turgeon B."/>
            <person name="Goodwin S."/>
            <person name="Spatafora J."/>
            <person name="Crous P."/>
            <person name="Grigoriev I."/>
        </authorList>
    </citation>
    <scope>NUCLEOTIDE SEQUENCE</scope>
    <source>
        <strain evidence="6">CBS 122368</strain>
    </source>
</reference>
<evidence type="ECO:0000256" key="4">
    <source>
        <dbReference type="ARBA" id="ARBA00023239"/>
    </source>
</evidence>
<sequence>MASEAETVTLTAHCLCKAHVFTTTVSRSNLPLPAYACHCDSCRHSTGALYSIDAPWPEPRPNVDTSALKSFHFSPSIDILFCGTCSTPMFFAHSQKPDGELGIFTGTLQNGTVNPIKIVDHIYVGDTTDGGATMWLRKPNEDGTDAKRFRERGKGDNVEEYPWGWPAASSFTGYEARKEDSLPIRCKCKGVDLVLHRGSYDGKKREELPWFIDPATYKPLVGFCGCESCRLFSGVDVWTWTFAELENISFAPSTDKAFPKQTTDLKALVDAKDPSIGTLTYYASSPDVQRYFCGNCSACIFYAVDDRPHMVDVAVGVLEASDGARAEGFLSWAYGKVSRMQDSGGGWRMALLERVEKECEEWRIGRGYPKNWMRIAREQAEAKAKS</sequence>
<organism evidence="6 7">
    <name type="scientific">Trematosphaeria pertusa</name>
    <dbReference type="NCBI Taxonomy" id="390896"/>
    <lineage>
        <taxon>Eukaryota</taxon>
        <taxon>Fungi</taxon>
        <taxon>Dikarya</taxon>
        <taxon>Ascomycota</taxon>
        <taxon>Pezizomycotina</taxon>
        <taxon>Dothideomycetes</taxon>
        <taxon>Pleosporomycetidae</taxon>
        <taxon>Pleosporales</taxon>
        <taxon>Massarineae</taxon>
        <taxon>Trematosphaeriaceae</taxon>
        <taxon>Trematosphaeria</taxon>
    </lineage>
</organism>
<keyword evidence="4" id="KW-0456">Lyase</keyword>
<dbReference type="EMBL" id="ML987206">
    <property type="protein sequence ID" value="KAF2243087.1"/>
    <property type="molecule type" value="Genomic_DNA"/>
</dbReference>
<dbReference type="OrthoDB" id="5422068at2759"/>
<proteinExistence type="inferred from homology"/>
<gene>
    <name evidence="6" type="ORF">BU26DRAFT_524062</name>
</gene>
<dbReference type="SUPFAM" id="SSF51316">
    <property type="entry name" value="Mss4-like"/>
    <property type="match status" value="2"/>
</dbReference>
<protein>
    <recommendedName>
        <fullName evidence="5">CENP-V/GFA domain-containing protein</fullName>
    </recommendedName>
</protein>